<dbReference type="RefSeq" id="WP_085751794.1">
    <property type="nucleotide sequence ID" value="NZ_BSPR01000013.1"/>
</dbReference>
<organism evidence="2 3">
    <name type="scientific">Piscinibacter gummiphilus</name>
    <dbReference type="NCBI Taxonomy" id="946333"/>
    <lineage>
        <taxon>Bacteria</taxon>
        <taxon>Pseudomonadati</taxon>
        <taxon>Pseudomonadota</taxon>
        <taxon>Betaproteobacteria</taxon>
        <taxon>Burkholderiales</taxon>
        <taxon>Sphaerotilaceae</taxon>
        <taxon>Piscinibacter</taxon>
    </lineage>
</organism>
<evidence type="ECO:0000313" key="3">
    <source>
        <dbReference type="Proteomes" id="UP000193427"/>
    </source>
</evidence>
<feature type="domain" description="DUF2314" evidence="1">
    <location>
        <begin position="69"/>
        <end position="118"/>
    </location>
</feature>
<dbReference type="EMBL" id="CP015118">
    <property type="protein sequence ID" value="ARN21503.1"/>
    <property type="molecule type" value="Genomic_DNA"/>
</dbReference>
<dbReference type="AlphaFoldDB" id="A0A1W6LB78"/>
<keyword evidence="3" id="KW-1185">Reference proteome</keyword>
<accession>A0A1W6LB78</accession>
<proteinExistence type="predicted"/>
<dbReference type="OrthoDB" id="4827574at2"/>
<dbReference type="KEGG" id="rgu:A4W93_17255"/>
<gene>
    <name evidence="2" type="ORF">A4W93_17255</name>
</gene>
<dbReference type="Pfam" id="PF10077">
    <property type="entry name" value="DUF2314"/>
    <property type="match status" value="1"/>
</dbReference>
<dbReference type="InterPro" id="IPR018756">
    <property type="entry name" value="DUF2314"/>
</dbReference>
<dbReference type="Proteomes" id="UP000193427">
    <property type="component" value="Chromosome"/>
</dbReference>
<sequence length="122" mass="13690">MSNQSDERFDDFPVWRGFAGPGWLLEDCEAAARAHPKTFKRPAASRAPKLAVGDLVRLHFLLADPQMTSQSENPRAERMWVEICAMEPGAFLGHLTNEPQFIGALSPGDVIEFEWKHVAQLE</sequence>
<dbReference type="STRING" id="946333.A4W93_17255"/>
<evidence type="ECO:0000259" key="1">
    <source>
        <dbReference type="Pfam" id="PF10077"/>
    </source>
</evidence>
<evidence type="ECO:0000313" key="2">
    <source>
        <dbReference type="EMBL" id="ARN21503.1"/>
    </source>
</evidence>
<reference evidence="2 3" key="1">
    <citation type="submission" date="2016-04" db="EMBL/GenBank/DDBJ databases">
        <title>Complete genome sequence of natural rubber-degrading, novel Gram-negative bacterium, Rhizobacter gummiphilus strain NS21.</title>
        <authorList>
            <person name="Tabata M."/>
            <person name="Kasai D."/>
            <person name="Fukuda M."/>
        </authorList>
    </citation>
    <scope>NUCLEOTIDE SEQUENCE [LARGE SCALE GENOMIC DNA]</scope>
    <source>
        <strain evidence="2 3">NS21</strain>
    </source>
</reference>
<name>A0A1W6LB78_9BURK</name>
<protein>
    <recommendedName>
        <fullName evidence="1">DUF2314 domain-containing protein</fullName>
    </recommendedName>
</protein>